<keyword evidence="4" id="KW-1185">Reference proteome</keyword>
<evidence type="ECO:0000256" key="2">
    <source>
        <dbReference type="SAM" id="Phobius"/>
    </source>
</evidence>
<sequence>MELEKCFGLKSGFLACHMLWLVTPCVWLQYVLYLFGLNYYLNKNMWSFHGRCHNFLEWSWMLVNPYILNTDGFYTSVWSISCYDRKLLRITPMIMTSFVADFIISQAEIWCPSWLKPQQKNHVIMIRKGEKLTVSVINYLILLVGWDLRNAIECPSNHRTMITHGLSQFFSSWVIIAFLQDDTFLFQLYLQPSKKGWLFLSLNSPLCEHKFFFLIAEITPVVEFPCLSSPESQTFSSSNNLRGVPNNSCVDTIGVAVVEVFEKRWFYGVALDGDWIGLHYSACLMPRMIPSIYRRRKMKAEKWKSIAALSEAGFLTEYPCTYASGRITTPEVSERIMRSAISYLYFSTVHKVSTGKYKVFSLTNGDSTQALLTTSAFRNLQVLIWNLLLILRVACLKKGLIRYLSKFSCSKCRVVWISMEEREYVEISEKFYLLTIKGFSQSFKELLSSCWLITGVNVEPAEILILWPFLGISSFSQVPLFSPVSLAFLFFVALDWFGGRLSTVSKHFICCQTALKELFGLSIRCQLVFMALDWSFWGSRKLTFVSTGVTAITTCLTRVIEYLYILRYAFFSNEDEKDISFFLMNFSFLLQFFMMIHLLLHLLVGSKILIKGLTSIPEEQISSSETQYSGGNYGNLALKKLYVIILKWKTSKKNCRIYSHNRQTKLHIELGHSAYFFGEPEVNTSPYFPYMVVHETYFGFLEPIKKQPVKKKKEKRKRQTLENEQDGEAGMVKI</sequence>
<dbReference type="VEuPathDB" id="FungiDB:VP01_2752g2"/>
<dbReference type="EMBL" id="LAVV01007671">
    <property type="protein sequence ID" value="KNZ55154.1"/>
    <property type="molecule type" value="Genomic_DNA"/>
</dbReference>
<organism evidence="3 4">
    <name type="scientific">Puccinia sorghi</name>
    <dbReference type="NCBI Taxonomy" id="27349"/>
    <lineage>
        <taxon>Eukaryota</taxon>
        <taxon>Fungi</taxon>
        <taxon>Dikarya</taxon>
        <taxon>Basidiomycota</taxon>
        <taxon>Pucciniomycotina</taxon>
        <taxon>Pucciniomycetes</taxon>
        <taxon>Pucciniales</taxon>
        <taxon>Pucciniaceae</taxon>
        <taxon>Puccinia</taxon>
    </lineage>
</organism>
<comment type="caution">
    <text evidence="3">The sequence shown here is derived from an EMBL/GenBank/DDBJ whole genome shotgun (WGS) entry which is preliminary data.</text>
</comment>
<feature type="region of interest" description="Disordered" evidence="1">
    <location>
        <begin position="709"/>
        <end position="734"/>
    </location>
</feature>
<name>A0A0L6V332_9BASI</name>
<proteinExistence type="predicted"/>
<feature type="transmembrane region" description="Helical" evidence="2">
    <location>
        <begin position="549"/>
        <end position="570"/>
    </location>
</feature>
<accession>A0A0L6V332</accession>
<gene>
    <name evidence="3" type="ORF">VP01_2752g2</name>
</gene>
<dbReference type="AlphaFoldDB" id="A0A0L6V332"/>
<keyword evidence="2" id="KW-1133">Transmembrane helix</keyword>
<feature type="transmembrane region" description="Helical" evidence="2">
    <location>
        <begin position="12"/>
        <end position="35"/>
    </location>
</feature>
<feature type="transmembrane region" description="Helical" evidence="2">
    <location>
        <begin position="582"/>
        <end position="604"/>
    </location>
</feature>
<evidence type="ECO:0000313" key="4">
    <source>
        <dbReference type="Proteomes" id="UP000037035"/>
    </source>
</evidence>
<protein>
    <submittedName>
        <fullName evidence="3">Uncharacterized protein</fullName>
    </submittedName>
</protein>
<keyword evidence="2" id="KW-0812">Transmembrane</keyword>
<evidence type="ECO:0000256" key="1">
    <source>
        <dbReference type="SAM" id="MobiDB-lite"/>
    </source>
</evidence>
<keyword evidence="2" id="KW-0472">Membrane</keyword>
<dbReference type="Proteomes" id="UP000037035">
    <property type="component" value="Unassembled WGS sequence"/>
</dbReference>
<feature type="compositionally biased region" description="Basic residues" evidence="1">
    <location>
        <begin position="709"/>
        <end position="718"/>
    </location>
</feature>
<reference evidence="3 4" key="1">
    <citation type="submission" date="2015-08" db="EMBL/GenBank/DDBJ databases">
        <title>Next Generation Sequencing and Analysis of the Genome of Puccinia sorghi L Schw, the Causal Agent of Maize Common Rust.</title>
        <authorList>
            <person name="Rochi L."/>
            <person name="Burguener G."/>
            <person name="Darino M."/>
            <person name="Turjanski A."/>
            <person name="Kreff E."/>
            <person name="Dieguez M.J."/>
            <person name="Sacco F."/>
        </authorList>
    </citation>
    <scope>NUCLEOTIDE SEQUENCE [LARGE SCALE GENOMIC DNA]</scope>
    <source>
        <strain evidence="3 4">RO10H11247</strain>
    </source>
</reference>
<evidence type="ECO:0000313" key="3">
    <source>
        <dbReference type="EMBL" id="KNZ55154.1"/>
    </source>
</evidence>